<feature type="compositionally biased region" description="Low complexity" evidence="11">
    <location>
        <begin position="553"/>
        <end position="562"/>
    </location>
</feature>
<dbReference type="GO" id="GO:0003714">
    <property type="term" value="F:transcription corepressor activity"/>
    <property type="evidence" value="ECO:0007669"/>
    <property type="project" value="TreeGrafter"/>
</dbReference>
<keyword evidence="7 10" id="KW-0175">Coiled coil</keyword>
<feature type="region of interest" description="Disordered" evidence="11">
    <location>
        <begin position="583"/>
        <end position="617"/>
    </location>
</feature>
<comment type="subcellular location">
    <subcellularLocation>
        <location evidence="2">Chromosome</location>
    </subcellularLocation>
    <subcellularLocation>
        <location evidence="3">Cytoplasm</location>
    </subcellularLocation>
    <subcellularLocation>
        <location evidence="1">Nucleus</location>
    </subcellularLocation>
</comment>
<dbReference type="GO" id="GO:0006915">
    <property type="term" value="P:apoptotic process"/>
    <property type="evidence" value="ECO:0007669"/>
    <property type="project" value="UniProtKB-KW"/>
</dbReference>
<evidence type="ECO:0000256" key="5">
    <source>
        <dbReference type="ARBA" id="ARBA00022490"/>
    </source>
</evidence>
<dbReference type="PANTHER" id="PTHR12766:SF7">
    <property type="entry name" value="DEATH DOMAIN-ASSOCIATED PROTEIN 6"/>
    <property type="match status" value="1"/>
</dbReference>
<feature type="compositionally biased region" description="Basic and acidic residues" evidence="11">
    <location>
        <begin position="649"/>
        <end position="669"/>
    </location>
</feature>
<evidence type="ECO:0000256" key="10">
    <source>
        <dbReference type="SAM" id="Coils"/>
    </source>
</evidence>
<evidence type="ECO:0000313" key="14">
    <source>
        <dbReference type="Proteomes" id="UP001367676"/>
    </source>
</evidence>
<evidence type="ECO:0000259" key="12">
    <source>
        <dbReference type="Pfam" id="PF20920"/>
    </source>
</evidence>
<feature type="region of interest" description="Disordered" evidence="11">
    <location>
        <begin position="637"/>
        <end position="674"/>
    </location>
</feature>
<dbReference type="GO" id="GO:0050681">
    <property type="term" value="F:nuclear androgen receptor binding"/>
    <property type="evidence" value="ECO:0007669"/>
    <property type="project" value="TreeGrafter"/>
</dbReference>
<feature type="region of interest" description="Disordered" evidence="11">
    <location>
        <begin position="700"/>
        <end position="746"/>
    </location>
</feature>
<keyword evidence="9" id="KW-0539">Nucleus</keyword>
<evidence type="ECO:0000256" key="2">
    <source>
        <dbReference type="ARBA" id="ARBA00004286"/>
    </source>
</evidence>
<name>A0AAN9TB97_9HEMI</name>
<comment type="caution">
    <text evidence="13">The sequence shown here is derived from an EMBL/GenBank/DDBJ whole genome shotgun (WGS) entry which is preliminary data.</text>
</comment>
<gene>
    <name evidence="13" type="ORF">V9T40_001356</name>
</gene>
<evidence type="ECO:0000256" key="6">
    <source>
        <dbReference type="ARBA" id="ARBA00022703"/>
    </source>
</evidence>
<dbReference type="GO" id="GO:0003713">
    <property type="term" value="F:transcription coactivator activity"/>
    <property type="evidence" value="ECO:0007669"/>
    <property type="project" value="TreeGrafter"/>
</dbReference>
<dbReference type="GO" id="GO:0016605">
    <property type="term" value="C:PML body"/>
    <property type="evidence" value="ECO:0007669"/>
    <property type="project" value="TreeGrafter"/>
</dbReference>
<keyword evidence="5" id="KW-0963">Cytoplasm</keyword>
<dbReference type="Gene3D" id="1.10.8.810">
    <property type="entry name" value="Daxx helical bundle domain"/>
    <property type="match status" value="1"/>
</dbReference>
<dbReference type="Proteomes" id="UP001367676">
    <property type="component" value="Unassembled WGS sequence"/>
</dbReference>
<dbReference type="AlphaFoldDB" id="A0AAN9TB97"/>
<feature type="compositionally biased region" description="Basic and acidic residues" evidence="11">
    <location>
        <begin position="381"/>
        <end position="396"/>
    </location>
</feature>
<feature type="compositionally biased region" description="Polar residues" evidence="11">
    <location>
        <begin position="425"/>
        <end position="438"/>
    </location>
</feature>
<accession>A0AAN9TB97</accession>
<keyword evidence="6" id="KW-0053">Apoptosis</keyword>
<feature type="domain" description="Daxx histone-binding" evidence="12">
    <location>
        <begin position="257"/>
        <end position="340"/>
    </location>
</feature>
<dbReference type="PANTHER" id="PTHR12766">
    <property type="entry name" value="DEATH DOMAIN-ASSOCIATED PROTEIN 6 DAXX"/>
    <property type="match status" value="1"/>
</dbReference>
<dbReference type="GO" id="GO:0005737">
    <property type="term" value="C:cytoplasm"/>
    <property type="evidence" value="ECO:0007669"/>
    <property type="project" value="UniProtKB-SubCell"/>
</dbReference>
<feature type="compositionally biased region" description="Polar residues" evidence="11">
    <location>
        <begin position="911"/>
        <end position="950"/>
    </location>
</feature>
<evidence type="ECO:0000256" key="7">
    <source>
        <dbReference type="ARBA" id="ARBA00023054"/>
    </source>
</evidence>
<feature type="region of interest" description="Disordered" evidence="11">
    <location>
        <begin position="889"/>
        <end position="950"/>
    </location>
</feature>
<dbReference type="EMBL" id="JBBCAQ010000034">
    <property type="protein sequence ID" value="KAK7580727.1"/>
    <property type="molecule type" value="Genomic_DNA"/>
</dbReference>
<dbReference type="GO" id="GO:0005694">
    <property type="term" value="C:chromosome"/>
    <property type="evidence" value="ECO:0007669"/>
    <property type="project" value="UniProtKB-SubCell"/>
</dbReference>
<feature type="region of interest" description="Disordered" evidence="11">
    <location>
        <begin position="460"/>
        <end position="567"/>
    </location>
</feature>
<reference evidence="13 14" key="1">
    <citation type="submission" date="2024-03" db="EMBL/GenBank/DDBJ databases">
        <title>Adaptation during the transition from Ophiocordyceps entomopathogen to insect associate is accompanied by gene loss and intensified selection.</title>
        <authorList>
            <person name="Ward C.M."/>
            <person name="Onetto C.A."/>
            <person name="Borneman A.R."/>
        </authorList>
    </citation>
    <scope>NUCLEOTIDE SEQUENCE [LARGE SCALE GENOMIC DNA]</scope>
    <source>
        <strain evidence="13">AWRI1</strain>
        <tissue evidence="13">Single Adult Female</tissue>
    </source>
</reference>
<feature type="coiled-coil region" evidence="10">
    <location>
        <begin position="154"/>
        <end position="181"/>
    </location>
</feature>
<feature type="compositionally biased region" description="Basic and acidic residues" evidence="11">
    <location>
        <begin position="527"/>
        <end position="542"/>
    </location>
</feature>
<feature type="compositionally biased region" description="Low complexity" evidence="11">
    <location>
        <begin position="637"/>
        <end position="648"/>
    </location>
</feature>
<evidence type="ECO:0000256" key="9">
    <source>
        <dbReference type="ARBA" id="ARBA00023242"/>
    </source>
</evidence>
<evidence type="ECO:0000313" key="13">
    <source>
        <dbReference type="EMBL" id="KAK7580727.1"/>
    </source>
</evidence>
<keyword evidence="4" id="KW-0158">Chromosome</keyword>
<evidence type="ECO:0000256" key="8">
    <source>
        <dbReference type="ARBA" id="ARBA00023186"/>
    </source>
</evidence>
<evidence type="ECO:0000256" key="11">
    <source>
        <dbReference type="SAM" id="MobiDB-lite"/>
    </source>
</evidence>
<organism evidence="13 14">
    <name type="scientific">Parthenolecanium corni</name>
    <dbReference type="NCBI Taxonomy" id="536013"/>
    <lineage>
        <taxon>Eukaryota</taxon>
        <taxon>Metazoa</taxon>
        <taxon>Ecdysozoa</taxon>
        <taxon>Arthropoda</taxon>
        <taxon>Hexapoda</taxon>
        <taxon>Insecta</taxon>
        <taxon>Pterygota</taxon>
        <taxon>Neoptera</taxon>
        <taxon>Paraneoptera</taxon>
        <taxon>Hemiptera</taxon>
        <taxon>Sternorrhyncha</taxon>
        <taxon>Coccoidea</taxon>
        <taxon>Coccidae</taxon>
        <taxon>Parthenolecanium</taxon>
    </lineage>
</organism>
<feature type="compositionally biased region" description="Polar residues" evidence="11">
    <location>
        <begin position="593"/>
        <end position="607"/>
    </location>
</feature>
<dbReference type="InterPro" id="IPR038298">
    <property type="entry name" value="Daxx_N_sf"/>
</dbReference>
<feature type="region of interest" description="Disordered" evidence="11">
    <location>
        <begin position="424"/>
        <end position="447"/>
    </location>
</feature>
<feature type="compositionally biased region" description="Polar residues" evidence="11">
    <location>
        <begin position="703"/>
        <end position="734"/>
    </location>
</feature>
<dbReference type="CDD" id="cd13150">
    <property type="entry name" value="DAXX_histone_binding"/>
    <property type="match status" value="1"/>
</dbReference>
<dbReference type="InterPro" id="IPR046378">
    <property type="entry name" value="DAXX_histone-bd"/>
</dbReference>
<evidence type="ECO:0000256" key="1">
    <source>
        <dbReference type="ARBA" id="ARBA00004123"/>
    </source>
</evidence>
<sequence>MTDDCITIESSGEEDDVQIMDTPTNQIESEPSEEIRRKVPLQSVETGKSIFTALLSACKKADSSSEMDIIVNKMWKRFHLADSSYTSSAKFIEFVKTLLTKATTEPFCQLKSVSDDLKFHKIVNNECPAAESVPPNTSAPSNSSESDQKTIRTIRKLEKLVAKLKRKIDHLESQEVDLNNSSEEEDSAYIQVCRYKKRICDVYKKICELRKSDDDGLYGSVRFSGTKIPAVNRAIERYYNDKQEFPDFREVLNIIEKANNLKDLRLLPQECHEIAEQAFKELGETLKRKRQFDFHESITSYIESSTCDPATGNQILEEKLEENRKLYGNRIDEIIDKYAKKQIEDKLEPEEVPDDIGSETSGEEEESEKEEDVSSIAEVESNGHESNEADSHHTSENADPEIPFEARDCKVVIQDVRQLPDWSYISPQRARSSPSRCNGSCEPKPGCSKDIVDDFCVSCSSKSSATPTKRRLVVVSDESSDDDSNKEIESRAKVAKVARPQSSVDLTDDSKSTEPATKTTKSLPKPSCRDVKDPLRVDKVESVRVPNGSANELSDSASASKSESLKPEPFVVVDVKSILSKGNKVVKSKAKNGGQSVESLSSKTESMVTRDETADKDVSIKDHLEVLSRNGIKIVSVSSVKDTSSSPPSDEKKNAGLTDSAKDESKVEPNSKLNASDIKNSEVIDLREVECRDQTIIDPVPQFVTSNEPKNSISLSSKVGTSNSSQNSNSLFHRSNSHQETKKTQVIRPPWTKCVPNYTNNKFPVTSTPKPNISSYPKLNSGGFSPLSSNRPYFTSRGSSHSISPRGPISQGPRINFNGPHYPNQNTMSGPRASHNTYSGPRAAMAKRTTQTTQKIVKGNNIYTQTTTVVQESMLQMVSAGGAAMQRNAFNSNGQGPVRRGGQSNHRFRGTSGSRFTTQPRSFTSNYGGNAGQNPRRQMSKNSSDIITLD</sequence>
<evidence type="ECO:0000256" key="3">
    <source>
        <dbReference type="ARBA" id="ARBA00004496"/>
    </source>
</evidence>
<keyword evidence="8" id="KW-0143">Chaperone</keyword>
<feature type="compositionally biased region" description="Basic and acidic residues" evidence="11">
    <location>
        <begin position="483"/>
        <end position="492"/>
    </location>
</feature>
<dbReference type="Pfam" id="PF20920">
    <property type="entry name" value="DAXX_hist_bd"/>
    <property type="match status" value="1"/>
</dbReference>
<dbReference type="Gene3D" id="1.20.58.2170">
    <property type="match status" value="1"/>
</dbReference>
<dbReference type="InterPro" id="IPR046426">
    <property type="entry name" value="DAXX_histone-bd_sf"/>
</dbReference>
<feature type="region of interest" description="Disordered" evidence="11">
    <location>
        <begin position="345"/>
        <end position="406"/>
    </location>
</feature>
<feature type="compositionally biased region" description="Polar residues" evidence="11">
    <location>
        <begin position="513"/>
        <end position="522"/>
    </location>
</feature>
<protein>
    <recommendedName>
        <fullName evidence="12">Daxx histone-binding domain-containing protein</fullName>
    </recommendedName>
</protein>
<feature type="compositionally biased region" description="Basic and acidic residues" evidence="11">
    <location>
        <begin position="608"/>
        <end position="617"/>
    </location>
</feature>
<dbReference type="GO" id="GO:0042393">
    <property type="term" value="F:histone binding"/>
    <property type="evidence" value="ECO:0007669"/>
    <property type="project" value="InterPro"/>
</dbReference>
<evidence type="ECO:0000256" key="4">
    <source>
        <dbReference type="ARBA" id="ARBA00022454"/>
    </source>
</evidence>
<feature type="compositionally biased region" description="Acidic residues" evidence="11">
    <location>
        <begin position="347"/>
        <end position="373"/>
    </location>
</feature>
<keyword evidence="14" id="KW-1185">Reference proteome</keyword>
<proteinExistence type="predicted"/>